<evidence type="ECO:0000313" key="4">
    <source>
        <dbReference type="Proteomes" id="UP001066276"/>
    </source>
</evidence>
<feature type="transmembrane region" description="Helical" evidence="2">
    <location>
        <begin position="6"/>
        <end position="27"/>
    </location>
</feature>
<protein>
    <submittedName>
        <fullName evidence="3">Uncharacterized protein</fullName>
    </submittedName>
</protein>
<proteinExistence type="predicted"/>
<dbReference type="EMBL" id="JANPWB010000012">
    <property type="protein sequence ID" value="KAJ1119629.1"/>
    <property type="molecule type" value="Genomic_DNA"/>
</dbReference>
<comment type="caution">
    <text evidence="3">The sequence shown here is derived from an EMBL/GenBank/DDBJ whole genome shotgun (WGS) entry which is preliminary data.</text>
</comment>
<feature type="compositionally biased region" description="Basic and acidic residues" evidence="1">
    <location>
        <begin position="90"/>
        <end position="104"/>
    </location>
</feature>
<evidence type="ECO:0000313" key="3">
    <source>
        <dbReference type="EMBL" id="KAJ1119629.1"/>
    </source>
</evidence>
<evidence type="ECO:0000256" key="1">
    <source>
        <dbReference type="SAM" id="MobiDB-lite"/>
    </source>
</evidence>
<feature type="region of interest" description="Disordered" evidence="1">
    <location>
        <begin position="89"/>
        <end position="111"/>
    </location>
</feature>
<sequence>MPEGPFPVSIYCTQPVAAAVISLICVFNYRARGQRQLVCLEREGRVYLSGVAAPFRPLVVVCFLLPGAASTTARGCWGGQLLSPHHIATHRTESERNSSHEPRCCHARGMPPVRRGPQEGGVVPVFEGGGHPTSISLISLMRPYRCPALLSPLGSVGRRRPSLSHLGLLEARRSAAPLDRLDPRFGWRPSPEAYTTPVQPIPVFRRLQGRLYFAS</sequence>
<gene>
    <name evidence="3" type="ORF">NDU88_007814</name>
</gene>
<name>A0AAV7NYH0_PLEWA</name>
<reference evidence="3" key="1">
    <citation type="journal article" date="2022" name="bioRxiv">
        <title>Sequencing and chromosome-scale assembly of the giantPleurodeles waltlgenome.</title>
        <authorList>
            <person name="Brown T."/>
            <person name="Elewa A."/>
            <person name="Iarovenko S."/>
            <person name="Subramanian E."/>
            <person name="Araus A.J."/>
            <person name="Petzold A."/>
            <person name="Susuki M."/>
            <person name="Suzuki K.-i.T."/>
            <person name="Hayashi T."/>
            <person name="Toyoda A."/>
            <person name="Oliveira C."/>
            <person name="Osipova E."/>
            <person name="Leigh N.D."/>
            <person name="Simon A."/>
            <person name="Yun M.H."/>
        </authorList>
    </citation>
    <scope>NUCLEOTIDE SEQUENCE</scope>
    <source>
        <strain evidence="3">20211129_DDA</strain>
        <tissue evidence="3">Liver</tissue>
    </source>
</reference>
<evidence type="ECO:0000256" key="2">
    <source>
        <dbReference type="SAM" id="Phobius"/>
    </source>
</evidence>
<keyword evidence="2" id="KW-1133">Transmembrane helix</keyword>
<accession>A0AAV7NYH0</accession>
<keyword evidence="2" id="KW-0472">Membrane</keyword>
<keyword evidence="2" id="KW-0812">Transmembrane</keyword>
<dbReference type="Proteomes" id="UP001066276">
    <property type="component" value="Chromosome 8"/>
</dbReference>
<keyword evidence="4" id="KW-1185">Reference proteome</keyword>
<organism evidence="3 4">
    <name type="scientific">Pleurodeles waltl</name>
    <name type="common">Iberian ribbed newt</name>
    <dbReference type="NCBI Taxonomy" id="8319"/>
    <lineage>
        <taxon>Eukaryota</taxon>
        <taxon>Metazoa</taxon>
        <taxon>Chordata</taxon>
        <taxon>Craniata</taxon>
        <taxon>Vertebrata</taxon>
        <taxon>Euteleostomi</taxon>
        <taxon>Amphibia</taxon>
        <taxon>Batrachia</taxon>
        <taxon>Caudata</taxon>
        <taxon>Salamandroidea</taxon>
        <taxon>Salamandridae</taxon>
        <taxon>Pleurodelinae</taxon>
        <taxon>Pleurodeles</taxon>
    </lineage>
</organism>
<dbReference type="AlphaFoldDB" id="A0AAV7NYH0"/>